<accession>A0A915KQ40</accession>
<proteinExistence type="predicted"/>
<reference evidence="2" key="1">
    <citation type="submission" date="2022-11" db="UniProtKB">
        <authorList>
            <consortium name="WormBaseParasite"/>
        </authorList>
    </citation>
    <scope>IDENTIFICATION</scope>
</reference>
<organism evidence="1 2">
    <name type="scientific">Romanomermis culicivorax</name>
    <name type="common">Nematode worm</name>
    <dbReference type="NCBI Taxonomy" id="13658"/>
    <lineage>
        <taxon>Eukaryota</taxon>
        <taxon>Metazoa</taxon>
        <taxon>Ecdysozoa</taxon>
        <taxon>Nematoda</taxon>
        <taxon>Enoplea</taxon>
        <taxon>Dorylaimia</taxon>
        <taxon>Mermithida</taxon>
        <taxon>Mermithoidea</taxon>
        <taxon>Mermithidae</taxon>
        <taxon>Romanomermis</taxon>
    </lineage>
</organism>
<keyword evidence="1" id="KW-1185">Reference proteome</keyword>
<protein>
    <submittedName>
        <fullName evidence="2">Uncharacterized protein</fullName>
    </submittedName>
</protein>
<evidence type="ECO:0000313" key="1">
    <source>
        <dbReference type="Proteomes" id="UP000887565"/>
    </source>
</evidence>
<dbReference type="WBParaSite" id="nRc.2.0.1.t40584-RA">
    <property type="protein sequence ID" value="nRc.2.0.1.t40584-RA"/>
    <property type="gene ID" value="nRc.2.0.1.g40584"/>
</dbReference>
<dbReference type="AlphaFoldDB" id="A0A915KQ40"/>
<name>A0A915KQ40_ROMCU</name>
<evidence type="ECO:0000313" key="2">
    <source>
        <dbReference type="WBParaSite" id="nRc.2.0.1.t40584-RA"/>
    </source>
</evidence>
<sequence length="169" mass="19107">MAVHIPATNALLALYQYFCANYRITYQEPQLPVSPEVTALILRWVAGLWAEELGIVDAIHFALFLYEVRGLDNPSCLLQAYNTAVGLIDSWMAYPQYSPFQQPPKIADIQRIYLQYHSETDSLVPLLRRHDFSAQWNLLPPRSLPPTGLPSDRPSLIVIQLPPPGLNPL</sequence>
<dbReference type="Proteomes" id="UP000887565">
    <property type="component" value="Unplaced"/>
</dbReference>